<accession>A0ABS0B117</accession>
<proteinExistence type="predicted"/>
<protein>
    <submittedName>
        <fullName evidence="2">Uncharacterized protein</fullName>
    </submittedName>
</protein>
<comment type="caution">
    <text evidence="2">The sequence shown here is derived from an EMBL/GenBank/DDBJ whole genome shotgun (WGS) entry which is preliminary data.</text>
</comment>
<gene>
    <name evidence="2" type="ORF">NEPTK9_001587</name>
</gene>
<feature type="coiled-coil region" evidence="1">
    <location>
        <begin position="114"/>
        <end position="141"/>
    </location>
</feature>
<organism evidence="2 3">
    <name type="scientific">Candidatus Neptunichlamydia vexilliferae</name>
    <dbReference type="NCBI Taxonomy" id="1651774"/>
    <lineage>
        <taxon>Bacteria</taxon>
        <taxon>Pseudomonadati</taxon>
        <taxon>Chlamydiota</taxon>
        <taxon>Chlamydiia</taxon>
        <taxon>Parachlamydiales</taxon>
        <taxon>Simkaniaceae</taxon>
        <taxon>Candidatus Neptunichlamydia</taxon>
    </lineage>
</organism>
<evidence type="ECO:0000313" key="2">
    <source>
        <dbReference type="EMBL" id="MBF5060061.1"/>
    </source>
</evidence>
<evidence type="ECO:0000313" key="3">
    <source>
        <dbReference type="Proteomes" id="UP001194714"/>
    </source>
</evidence>
<keyword evidence="3" id="KW-1185">Reference proteome</keyword>
<dbReference type="RefSeq" id="WP_194848391.1">
    <property type="nucleotide sequence ID" value="NZ_JAAEJV010000069.1"/>
</dbReference>
<evidence type="ECO:0000256" key="1">
    <source>
        <dbReference type="SAM" id="Coils"/>
    </source>
</evidence>
<dbReference type="EMBL" id="JAAEJV010000069">
    <property type="protein sequence ID" value="MBF5060061.1"/>
    <property type="molecule type" value="Genomic_DNA"/>
</dbReference>
<name>A0ABS0B117_9BACT</name>
<keyword evidence="1" id="KW-0175">Coiled coil</keyword>
<reference evidence="2 3" key="1">
    <citation type="submission" date="2020-01" db="EMBL/GenBank/DDBJ databases">
        <title>Draft genome sequence of Cand. Neptunochlamydia vexilliferae K9.</title>
        <authorList>
            <person name="Schulz F."/>
            <person name="Koestlbacher S."/>
            <person name="Wascher F."/>
            <person name="Pizzetti I."/>
            <person name="Horn M."/>
        </authorList>
    </citation>
    <scope>NUCLEOTIDE SEQUENCE [LARGE SCALE GENOMIC DNA]</scope>
    <source>
        <strain evidence="2 3">K9</strain>
    </source>
</reference>
<sequence length="181" mass="20595">MGSYGNIGLNAMVVDVGMRRNKIDQAKHEGTAQKVEGIGKELRETILVLKRELTAIKGRHPDGNNEDGTFDISKESLWDKILDFQDIHHSLLDATGKEGEKKPRFGRDEYEKTKSISKTDLEQLIHEIEDLETDRKNELQMTSQQLFLDVNMSLLIFDAINKALQAGSRHQERIAQNTRAH</sequence>
<dbReference type="Proteomes" id="UP001194714">
    <property type="component" value="Unassembled WGS sequence"/>
</dbReference>